<dbReference type="RefSeq" id="WP_152577685.1">
    <property type="nucleotide sequence ID" value="NZ_JAATJI010000001.1"/>
</dbReference>
<reference evidence="2 3" key="1">
    <citation type="submission" date="2019-09" db="EMBL/GenBank/DDBJ databases">
        <title>Polymorphobacter sp. isolated from a lake in China.</title>
        <authorList>
            <person name="Liu Z."/>
        </authorList>
    </citation>
    <scope>NUCLEOTIDE SEQUENCE [LARGE SCALE GENOMIC DNA]</scope>
    <source>
        <strain evidence="2 3">D40P</strain>
    </source>
</reference>
<accession>A0A7C9GVG0</accession>
<dbReference type="EMBL" id="WIOL01000002">
    <property type="protein sequence ID" value="MQT17289.1"/>
    <property type="molecule type" value="Genomic_DNA"/>
</dbReference>
<keyword evidence="3" id="KW-1185">Reference proteome</keyword>
<dbReference type="OrthoDB" id="9763405at2"/>
<feature type="signal peptide" evidence="1">
    <location>
        <begin position="1"/>
        <end position="33"/>
    </location>
</feature>
<dbReference type="AlphaFoldDB" id="A0A7C9GVG0"/>
<evidence type="ECO:0000313" key="2">
    <source>
        <dbReference type="EMBL" id="MQT17289.1"/>
    </source>
</evidence>
<dbReference type="InterPro" id="IPR006311">
    <property type="entry name" value="TAT_signal"/>
</dbReference>
<dbReference type="InterPro" id="IPR010281">
    <property type="entry name" value="DUF885"/>
</dbReference>
<name>A0A7C9GVG0_9SPHN</name>
<evidence type="ECO:0000313" key="3">
    <source>
        <dbReference type="Proteomes" id="UP000481327"/>
    </source>
</evidence>
<dbReference type="PROSITE" id="PS51318">
    <property type="entry name" value="TAT"/>
    <property type="match status" value="1"/>
</dbReference>
<protein>
    <submittedName>
        <fullName evidence="2">DUF885 family protein</fullName>
    </submittedName>
</protein>
<feature type="chain" id="PRO_5028819363" evidence="1">
    <location>
        <begin position="34"/>
        <end position="618"/>
    </location>
</feature>
<sequence>MTFANPSRRSLLGSAAGLGAVAALPAMARAATAATTAATTAPRDPQLAAALQTIADQLLKRSPEQATLLGMDTGANAVLATRLTDLSPAGVAEDRRVNAAAKALLATVPRDRLQGADINNYDSAAWALNIGTEGEAFDFGQSGTSGSIPYIVSQQNGTYSQAAEFLDSYHRVEDAAGAAAYLSRLRQVATNLDAETARIAADAGKGVVPPDFLIANTLGQQATLRGVPAAQSKFVTSLAARAKKLGLPDPTAEATAVVADAIYPALDRQTAALKALKANSDAGVWKLPGGDAYYAFALKSQTTTSQTAEEIHRTGWEQNRAIAAEMDAILRAQGMTRGSVGERTAALTADPRFLKPDSDAGRAAVLAYCQGRIDAIRPLLPKVSKLGLKADVLVKRVPVDIQDGAALGYMNFASADGKRPAIYYINLKNMGDWPTWTLASLTAHEAIPGHAWQGAYLAEHPDIVSPVAQLVGFNAFVEGWALYAEQLVDEFGLYADDPYGRLGYLQAQRFRAVRLIVDTGLHAMKWSRDKAIDTMVAETGRSRAAVTSEIDRYCASPGQACGYKIGHNEIIKQRIRAKAALGPKWDVRDFNDALVETGGVPLAALPGVVDRMIVKVRG</sequence>
<dbReference type="PANTHER" id="PTHR33361">
    <property type="entry name" value="GLR0591 PROTEIN"/>
    <property type="match status" value="1"/>
</dbReference>
<dbReference type="PANTHER" id="PTHR33361:SF2">
    <property type="entry name" value="DUF885 DOMAIN-CONTAINING PROTEIN"/>
    <property type="match status" value="1"/>
</dbReference>
<comment type="caution">
    <text evidence="2">The sequence shown here is derived from an EMBL/GenBank/DDBJ whole genome shotgun (WGS) entry which is preliminary data.</text>
</comment>
<keyword evidence="1" id="KW-0732">Signal</keyword>
<proteinExistence type="predicted"/>
<gene>
    <name evidence="2" type="ORF">F3168_08430</name>
</gene>
<dbReference type="Proteomes" id="UP000481327">
    <property type="component" value="Unassembled WGS sequence"/>
</dbReference>
<dbReference type="Pfam" id="PF05960">
    <property type="entry name" value="DUF885"/>
    <property type="match status" value="1"/>
</dbReference>
<organism evidence="2 3">
    <name type="scientific">Sandarakinorhabdus fusca</name>
    <dbReference type="NCBI Taxonomy" id="1439888"/>
    <lineage>
        <taxon>Bacteria</taxon>
        <taxon>Pseudomonadati</taxon>
        <taxon>Pseudomonadota</taxon>
        <taxon>Alphaproteobacteria</taxon>
        <taxon>Sphingomonadales</taxon>
        <taxon>Sphingosinicellaceae</taxon>
        <taxon>Sandarakinorhabdus</taxon>
    </lineage>
</organism>
<evidence type="ECO:0000256" key="1">
    <source>
        <dbReference type="SAM" id="SignalP"/>
    </source>
</evidence>